<comment type="caution">
    <text evidence="2">The sequence shown here is derived from an EMBL/GenBank/DDBJ whole genome shotgun (WGS) entry which is preliminary data.</text>
</comment>
<sequence length="403" mass="44465">MGDVGITVIRPKFGERRVKVRKLFRTHIKVLREPVVFGKGTRDLHGDSLPHDEQIAAGAVLVPIWNGQSRPQDFVYWGIYDAIRGQEHTGDGYQAPEGEIASLRVSVAAAREAIKTFIMWGGLDRGGRRALNALLLEISEDHERARNPEKKGASQKFARAAEELDSRGRENPGARAARTVAGRDRLELRQGQVAAICQAIGPRRTALISELDRIWTDGWLRVWHELTDAAKALEAVCDGTAGNAPLRLIDNCLYAADQALESIDVEPFLSSRHVILSEINMARSNLARDRWNQARDEILRSLEGIQFKKAGLKLHEVLLGVSLCAAGGGDASPVPVGEVRKIRDQVGDFRERFARLSERRLKRPLKAEVEVLLGAAQEALVGKVTFAGLKQAAEYLKGALSYL</sequence>
<organism evidence="2 3">
    <name type="scientific">Candidatus Uhrbacteria bacterium RIFCSPHIGHO2_02_FULL_57_19</name>
    <dbReference type="NCBI Taxonomy" id="1802391"/>
    <lineage>
        <taxon>Bacteria</taxon>
        <taxon>Candidatus Uhriibacteriota</taxon>
    </lineage>
</organism>
<protein>
    <submittedName>
        <fullName evidence="2">Uncharacterized protein</fullName>
    </submittedName>
</protein>
<accession>A0A1F7U327</accession>
<reference evidence="2 3" key="1">
    <citation type="journal article" date="2016" name="Nat. Commun.">
        <title>Thousands of microbial genomes shed light on interconnected biogeochemical processes in an aquifer system.</title>
        <authorList>
            <person name="Anantharaman K."/>
            <person name="Brown C.T."/>
            <person name="Hug L.A."/>
            <person name="Sharon I."/>
            <person name="Castelle C.J."/>
            <person name="Probst A.J."/>
            <person name="Thomas B.C."/>
            <person name="Singh A."/>
            <person name="Wilkins M.J."/>
            <person name="Karaoz U."/>
            <person name="Brodie E.L."/>
            <person name="Williams K.H."/>
            <person name="Hubbard S.S."/>
            <person name="Banfield J.F."/>
        </authorList>
    </citation>
    <scope>NUCLEOTIDE SEQUENCE [LARGE SCALE GENOMIC DNA]</scope>
</reference>
<dbReference type="STRING" id="1802391.A3D72_01575"/>
<dbReference type="EMBL" id="MGDZ01000054">
    <property type="protein sequence ID" value="OGL72679.1"/>
    <property type="molecule type" value="Genomic_DNA"/>
</dbReference>
<proteinExistence type="predicted"/>
<evidence type="ECO:0000313" key="3">
    <source>
        <dbReference type="Proteomes" id="UP000176303"/>
    </source>
</evidence>
<feature type="region of interest" description="Disordered" evidence="1">
    <location>
        <begin position="144"/>
        <end position="178"/>
    </location>
</feature>
<evidence type="ECO:0000256" key="1">
    <source>
        <dbReference type="SAM" id="MobiDB-lite"/>
    </source>
</evidence>
<dbReference type="Proteomes" id="UP000176303">
    <property type="component" value="Unassembled WGS sequence"/>
</dbReference>
<name>A0A1F7U327_9BACT</name>
<gene>
    <name evidence="2" type="ORF">A3D72_01575</name>
</gene>
<feature type="compositionally biased region" description="Basic and acidic residues" evidence="1">
    <location>
        <begin position="159"/>
        <end position="172"/>
    </location>
</feature>
<dbReference type="AlphaFoldDB" id="A0A1F7U327"/>
<evidence type="ECO:0000313" key="2">
    <source>
        <dbReference type="EMBL" id="OGL72679.1"/>
    </source>
</evidence>